<evidence type="ECO:0000259" key="2">
    <source>
        <dbReference type="Pfam" id="PF24201"/>
    </source>
</evidence>
<dbReference type="Proteomes" id="UP000568380">
    <property type="component" value="Unassembled WGS sequence"/>
</dbReference>
<name>A0A7W8A997_9ACTN</name>
<feature type="region of interest" description="Disordered" evidence="1">
    <location>
        <begin position="109"/>
        <end position="130"/>
    </location>
</feature>
<evidence type="ECO:0000313" key="4">
    <source>
        <dbReference type="Proteomes" id="UP000568380"/>
    </source>
</evidence>
<accession>A0A7W8A997</accession>
<keyword evidence="4" id="KW-1185">Reference proteome</keyword>
<sequence>MAKFTDLNEFFNDGLALPVGGKVYHVPPASAEVGLFCQKLMAAGISAANGQEIDAADLDDDGEKDLYRRVLGDVYDELIADGVSWAKIKHCGVTAFLWIATDEDTAAKHWRADPEAEAPKAKARAGRSTR</sequence>
<organism evidence="3 4">
    <name type="scientific">Nonomuraea endophytica</name>
    <dbReference type="NCBI Taxonomy" id="714136"/>
    <lineage>
        <taxon>Bacteria</taxon>
        <taxon>Bacillati</taxon>
        <taxon>Actinomycetota</taxon>
        <taxon>Actinomycetes</taxon>
        <taxon>Streptosporangiales</taxon>
        <taxon>Streptosporangiaceae</taxon>
        <taxon>Nonomuraea</taxon>
    </lineage>
</organism>
<comment type="caution">
    <text evidence="3">The sequence shown here is derived from an EMBL/GenBank/DDBJ whole genome shotgun (WGS) entry which is preliminary data.</text>
</comment>
<dbReference type="RefSeq" id="WP_184968700.1">
    <property type="nucleotide sequence ID" value="NZ_JACHIN010000010.1"/>
</dbReference>
<feature type="compositionally biased region" description="Basic and acidic residues" evidence="1">
    <location>
        <begin position="109"/>
        <end position="120"/>
    </location>
</feature>
<reference evidence="3 4" key="1">
    <citation type="submission" date="2020-08" db="EMBL/GenBank/DDBJ databases">
        <title>Genomic Encyclopedia of Type Strains, Phase IV (KMG-IV): sequencing the most valuable type-strain genomes for metagenomic binning, comparative biology and taxonomic classification.</title>
        <authorList>
            <person name="Goeker M."/>
        </authorList>
    </citation>
    <scope>NUCLEOTIDE SEQUENCE [LARGE SCALE GENOMIC DNA]</scope>
    <source>
        <strain evidence="3 4">DSM 45385</strain>
    </source>
</reference>
<dbReference type="EMBL" id="JACHIN010000010">
    <property type="protein sequence ID" value="MBB5081379.1"/>
    <property type="molecule type" value="Genomic_DNA"/>
</dbReference>
<dbReference type="Pfam" id="PF24201">
    <property type="entry name" value="DUF7426"/>
    <property type="match status" value="1"/>
</dbReference>
<proteinExistence type="predicted"/>
<dbReference type="InterPro" id="IPR055849">
    <property type="entry name" value="DUF7426"/>
</dbReference>
<gene>
    <name evidence="3" type="ORF">HNR40_006874</name>
</gene>
<evidence type="ECO:0000256" key="1">
    <source>
        <dbReference type="SAM" id="MobiDB-lite"/>
    </source>
</evidence>
<feature type="compositionally biased region" description="Basic residues" evidence="1">
    <location>
        <begin position="121"/>
        <end position="130"/>
    </location>
</feature>
<evidence type="ECO:0000313" key="3">
    <source>
        <dbReference type="EMBL" id="MBB5081379.1"/>
    </source>
</evidence>
<dbReference type="AlphaFoldDB" id="A0A7W8A997"/>
<feature type="domain" description="DUF7426" evidence="2">
    <location>
        <begin position="6"/>
        <end position="126"/>
    </location>
</feature>
<protein>
    <recommendedName>
        <fullName evidence="2">DUF7426 domain-containing protein</fullName>
    </recommendedName>
</protein>